<dbReference type="SUPFAM" id="SSF51338">
    <property type="entry name" value="Composite domain of metallo-dependent hydrolases"/>
    <property type="match status" value="1"/>
</dbReference>
<dbReference type="SUPFAM" id="SSF51556">
    <property type="entry name" value="Metallo-dependent hydrolases"/>
    <property type="match status" value="1"/>
</dbReference>
<keyword evidence="2" id="KW-0378">Hydrolase</keyword>
<evidence type="ECO:0000313" key="2">
    <source>
        <dbReference type="EMBL" id="QCB92614.1"/>
    </source>
</evidence>
<sequence>MTTDRPLLLRRARRVGGDGLVDVLLRGGRVAALGPAGSLGDDTVRGAEPVDLDGRRVLPGLWDAHAHLTQWALARARLDVAGATSAAHAARLVADRFATAPPGPDGLLVGQGFRDGLWPDAPTADLLDAVAGEVPVVLVSGDLHCAWASTAGLRHLGVPHRASGLVREAEWLDRMAALDRVGDAATDALVTDALRDAAARGVVGVVDLEIADNRAVWRRRSAPDLPVRVRAAVWEQHLDAVLAEGLRTGDALDATGLVTQGPLKVITDGALNTRTAWCHDPYPGLRGPDAHGVLTVPPDRLVPLMARAAEHGLTCAIHAIGDAANGVALDAFAASGARGSVEHVQLVTADDVQRFAALGVMASVQPEHAMDDRDVADRYWHGRTARAFAYAALHAAGVRLALGSDAPVAPLDPWAAVDAAVTRRRDGRPAWHPEQRLDLDVALAASVDGVPPDLRVGGPADVVVLDDDPAALLASVGSVRGTRVAGTLVGGRWTHRAL</sequence>
<dbReference type="InterPro" id="IPR013108">
    <property type="entry name" value="Amidohydro_3"/>
</dbReference>
<name>A0A4P7SIV2_9CELL</name>
<dbReference type="KEGG" id="celz:E5225_02645"/>
<dbReference type="PANTHER" id="PTHR22642">
    <property type="entry name" value="IMIDAZOLONEPROPIONASE"/>
    <property type="match status" value="1"/>
</dbReference>
<feature type="domain" description="Amidohydrolase 3" evidence="1">
    <location>
        <begin position="50"/>
        <end position="493"/>
    </location>
</feature>
<dbReference type="InterPro" id="IPR011059">
    <property type="entry name" value="Metal-dep_hydrolase_composite"/>
</dbReference>
<evidence type="ECO:0000313" key="3">
    <source>
        <dbReference type="Proteomes" id="UP000296469"/>
    </source>
</evidence>
<dbReference type="Pfam" id="PF07969">
    <property type="entry name" value="Amidohydro_3"/>
    <property type="match status" value="1"/>
</dbReference>
<dbReference type="GO" id="GO:0016810">
    <property type="term" value="F:hydrolase activity, acting on carbon-nitrogen (but not peptide) bonds"/>
    <property type="evidence" value="ECO:0007669"/>
    <property type="project" value="InterPro"/>
</dbReference>
<dbReference type="RefSeq" id="WP_135973148.1">
    <property type="nucleotide sequence ID" value="NZ_CP039291.1"/>
</dbReference>
<dbReference type="EMBL" id="CP039291">
    <property type="protein sequence ID" value="QCB92614.1"/>
    <property type="molecule type" value="Genomic_DNA"/>
</dbReference>
<dbReference type="PANTHER" id="PTHR22642:SF2">
    <property type="entry name" value="PROTEIN LONG AFTER FAR-RED 3"/>
    <property type="match status" value="1"/>
</dbReference>
<accession>A0A4P7SIV2</accession>
<reference evidence="2 3" key="1">
    <citation type="submission" date="2019-04" db="EMBL/GenBank/DDBJ databases">
        <title>Isolation and identification of Cellulomonas shaoxiangyii sp. Nov. isolated from feces of the Tibetan antelopes (Pantholops hodgsonii) in the Qinghai-Tibet plateau of China.</title>
        <authorList>
            <person name="Tian Z."/>
        </authorList>
    </citation>
    <scope>NUCLEOTIDE SEQUENCE [LARGE SCALE GENOMIC DNA]</scope>
    <source>
        <strain evidence="2 3">Z28</strain>
    </source>
</reference>
<dbReference type="Gene3D" id="2.30.40.10">
    <property type="entry name" value="Urease, subunit C, domain 1"/>
    <property type="match status" value="1"/>
</dbReference>
<evidence type="ECO:0000259" key="1">
    <source>
        <dbReference type="Pfam" id="PF07969"/>
    </source>
</evidence>
<dbReference type="AlphaFoldDB" id="A0A4P7SIV2"/>
<protein>
    <submittedName>
        <fullName evidence="2">Amidohydrolase</fullName>
    </submittedName>
</protein>
<dbReference type="OrthoDB" id="3238066at2"/>
<proteinExistence type="predicted"/>
<keyword evidence="3" id="KW-1185">Reference proteome</keyword>
<dbReference type="Gene3D" id="3.20.20.140">
    <property type="entry name" value="Metal-dependent hydrolases"/>
    <property type="match status" value="1"/>
</dbReference>
<organism evidence="2 3">
    <name type="scientific">Cellulomonas shaoxiangyii</name>
    <dbReference type="NCBI Taxonomy" id="2566013"/>
    <lineage>
        <taxon>Bacteria</taxon>
        <taxon>Bacillati</taxon>
        <taxon>Actinomycetota</taxon>
        <taxon>Actinomycetes</taxon>
        <taxon>Micrococcales</taxon>
        <taxon>Cellulomonadaceae</taxon>
        <taxon>Cellulomonas</taxon>
    </lineage>
</organism>
<gene>
    <name evidence="2" type="ORF">E5225_02645</name>
</gene>
<dbReference type="InterPro" id="IPR032466">
    <property type="entry name" value="Metal_Hydrolase"/>
</dbReference>
<dbReference type="Proteomes" id="UP000296469">
    <property type="component" value="Chromosome"/>
</dbReference>
<dbReference type="Gene3D" id="3.10.310.70">
    <property type="match status" value="1"/>
</dbReference>